<evidence type="ECO:0000313" key="3">
    <source>
        <dbReference type="EMBL" id="KAK9164945.1"/>
    </source>
</evidence>
<evidence type="ECO:0008006" key="5">
    <source>
        <dbReference type="Google" id="ProtNLM"/>
    </source>
</evidence>
<reference evidence="3 4" key="1">
    <citation type="submission" date="2024-01" db="EMBL/GenBank/DDBJ databases">
        <title>Genome assemblies of Stephania.</title>
        <authorList>
            <person name="Yang L."/>
        </authorList>
    </citation>
    <scope>NUCLEOTIDE SEQUENCE [LARGE SCALE GENOMIC DNA]</scope>
    <source>
        <strain evidence="3">JXDWG</strain>
        <tissue evidence="3">Leaf</tissue>
    </source>
</reference>
<dbReference type="Gene3D" id="3.40.50.150">
    <property type="entry name" value="Vaccinia Virus protein VP39"/>
    <property type="match status" value="1"/>
</dbReference>
<dbReference type="Proteomes" id="UP001419268">
    <property type="component" value="Unassembled WGS sequence"/>
</dbReference>
<dbReference type="InterPro" id="IPR029063">
    <property type="entry name" value="SAM-dependent_MTases_sf"/>
</dbReference>
<name>A0AAP0L6H5_9MAGN</name>
<dbReference type="InterPro" id="IPR007213">
    <property type="entry name" value="Ppm1/Ppm2/Tcmp"/>
</dbReference>
<keyword evidence="1" id="KW-0489">Methyltransferase</keyword>
<dbReference type="Pfam" id="PF04072">
    <property type="entry name" value="LCM"/>
    <property type="match status" value="1"/>
</dbReference>
<proteinExistence type="predicted"/>
<organism evidence="3 4">
    <name type="scientific">Stephania cephalantha</name>
    <dbReference type="NCBI Taxonomy" id="152367"/>
    <lineage>
        <taxon>Eukaryota</taxon>
        <taxon>Viridiplantae</taxon>
        <taxon>Streptophyta</taxon>
        <taxon>Embryophyta</taxon>
        <taxon>Tracheophyta</taxon>
        <taxon>Spermatophyta</taxon>
        <taxon>Magnoliopsida</taxon>
        <taxon>Ranunculales</taxon>
        <taxon>Menispermaceae</taxon>
        <taxon>Menispermoideae</taxon>
        <taxon>Cissampelideae</taxon>
        <taxon>Stephania</taxon>
    </lineage>
</organism>
<dbReference type="SUPFAM" id="SSF53335">
    <property type="entry name" value="S-adenosyl-L-methionine-dependent methyltransferases"/>
    <property type="match status" value="1"/>
</dbReference>
<evidence type="ECO:0000256" key="2">
    <source>
        <dbReference type="ARBA" id="ARBA00022679"/>
    </source>
</evidence>
<dbReference type="GO" id="GO:0008168">
    <property type="term" value="F:methyltransferase activity"/>
    <property type="evidence" value="ECO:0007669"/>
    <property type="project" value="UniProtKB-KW"/>
</dbReference>
<protein>
    <recommendedName>
        <fullName evidence="5">S-adenosyl-L-methionine-dependent methyltransferase</fullName>
    </recommendedName>
</protein>
<sequence length="275" mass="31157">MNILVLYLHAEPLFVDQYAGCFVPLAVKEAVKQQNQPETSSGHFYCVATKFIDDQLIDIANRMDGVKQVVLLTDGMDTRPYRLKWPNSTIIFDISPESVFRRASSKLQGVGGKIPRSCLFLHISSESSSIQEILCRKGFNSNQPSVWVMQGLPVITLASFKEILLVVCSLASKGCKFVGELPAWLVETEIGTEMIEQCNARKWMDKLFMSSGFRVDTIAYEEVARDLGTNLPAGEYEYLLFIAEQLRLSDGQMDSWRREFQRLEEEGDEEGFEEL</sequence>
<dbReference type="AlphaFoldDB" id="A0AAP0L6H5"/>
<dbReference type="GO" id="GO:0032259">
    <property type="term" value="P:methylation"/>
    <property type="evidence" value="ECO:0007669"/>
    <property type="project" value="UniProtKB-KW"/>
</dbReference>
<keyword evidence="4" id="KW-1185">Reference proteome</keyword>
<accession>A0AAP0L6H5</accession>
<dbReference type="PANTHER" id="PTHR43619:SF2">
    <property type="entry name" value="S-ADENOSYL-L-METHIONINE-DEPENDENT METHYLTRANSFERASES SUPERFAMILY PROTEIN"/>
    <property type="match status" value="1"/>
</dbReference>
<gene>
    <name evidence="3" type="ORF">Scep_000136</name>
</gene>
<keyword evidence="2" id="KW-0808">Transferase</keyword>
<dbReference type="EMBL" id="JBBNAG010000001">
    <property type="protein sequence ID" value="KAK9164945.1"/>
    <property type="molecule type" value="Genomic_DNA"/>
</dbReference>
<comment type="caution">
    <text evidence="3">The sequence shown here is derived from an EMBL/GenBank/DDBJ whole genome shotgun (WGS) entry which is preliminary data.</text>
</comment>
<dbReference type="PANTHER" id="PTHR43619">
    <property type="entry name" value="S-ADENOSYL-L-METHIONINE-DEPENDENT METHYLTRANSFERASE YKTD-RELATED"/>
    <property type="match status" value="1"/>
</dbReference>
<evidence type="ECO:0000256" key="1">
    <source>
        <dbReference type="ARBA" id="ARBA00022603"/>
    </source>
</evidence>
<evidence type="ECO:0000313" key="4">
    <source>
        <dbReference type="Proteomes" id="UP001419268"/>
    </source>
</evidence>